<dbReference type="InterPro" id="IPR018060">
    <property type="entry name" value="HTH_AraC"/>
</dbReference>
<keyword evidence="2" id="KW-0238">DNA-binding</keyword>
<protein>
    <submittedName>
        <fullName evidence="5">AraC-like DNA-binding protein</fullName>
    </submittedName>
</protein>
<organism evidence="5 6">
    <name type="scientific">Duganella violaceipulchra</name>
    <dbReference type="NCBI Taxonomy" id="2849652"/>
    <lineage>
        <taxon>Bacteria</taxon>
        <taxon>Pseudomonadati</taxon>
        <taxon>Pseudomonadota</taxon>
        <taxon>Betaproteobacteria</taxon>
        <taxon>Burkholderiales</taxon>
        <taxon>Oxalobacteraceae</taxon>
        <taxon>Telluria group</taxon>
        <taxon>Duganella</taxon>
    </lineage>
</organism>
<keyword evidence="1" id="KW-0805">Transcription regulation</keyword>
<dbReference type="Pfam" id="PF00165">
    <property type="entry name" value="HTH_AraC"/>
    <property type="match status" value="1"/>
</dbReference>
<dbReference type="Gene3D" id="1.10.10.60">
    <property type="entry name" value="Homeodomain-like"/>
    <property type="match status" value="1"/>
</dbReference>
<evidence type="ECO:0000256" key="1">
    <source>
        <dbReference type="ARBA" id="ARBA00023015"/>
    </source>
</evidence>
<sequence>MIYVDPAWLNDKVLHGQVPSGYLHLFRQPLRQDPELAREILSRHRMIQRSGLSLERETILIELLARVFGRYGLPVAEKDASEREAVRRVKQRLDLDFDQDITLTELGTLVDMDPLYLIRVFRQEVGISPHSYQLQRRIARAAVSAQRHEHRRRRVCLWLLRPEPYGAFLQKDRRRHAWRVSRRRHVGPPDRVRLGLSRGNVCRMR</sequence>
<dbReference type="InterPro" id="IPR009057">
    <property type="entry name" value="Homeodomain-like_sf"/>
</dbReference>
<evidence type="ECO:0000313" key="5">
    <source>
        <dbReference type="EMBL" id="MCP2008333.1"/>
    </source>
</evidence>
<dbReference type="InterPro" id="IPR050204">
    <property type="entry name" value="AraC_XylS_family_regulators"/>
</dbReference>
<comment type="caution">
    <text evidence="5">The sequence shown here is derived from an EMBL/GenBank/DDBJ whole genome shotgun (WGS) entry which is preliminary data.</text>
</comment>
<dbReference type="EMBL" id="JALJZU010000004">
    <property type="protein sequence ID" value="MCP2008333.1"/>
    <property type="molecule type" value="Genomic_DNA"/>
</dbReference>
<reference evidence="5" key="1">
    <citation type="submission" date="2022-03" db="EMBL/GenBank/DDBJ databases">
        <title>Genome Encyclopedia of Bacteria and Archaea VI: Functional Genomics of Type Strains.</title>
        <authorList>
            <person name="Whitman W."/>
        </authorList>
    </citation>
    <scope>NUCLEOTIDE SEQUENCE</scope>
    <source>
        <strain evidence="5">HSC-15S17</strain>
    </source>
</reference>
<dbReference type="PROSITE" id="PS01124">
    <property type="entry name" value="HTH_ARAC_FAMILY_2"/>
    <property type="match status" value="1"/>
</dbReference>
<evidence type="ECO:0000313" key="6">
    <source>
        <dbReference type="Proteomes" id="UP001162889"/>
    </source>
</evidence>
<dbReference type="SUPFAM" id="SSF46689">
    <property type="entry name" value="Homeodomain-like"/>
    <property type="match status" value="1"/>
</dbReference>
<evidence type="ECO:0000256" key="2">
    <source>
        <dbReference type="ARBA" id="ARBA00023125"/>
    </source>
</evidence>
<dbReference type="PANTHER" id="PTHR46796:SF2">
    <property type="entry name" value="TRANSCRIPTIONAL REGULATORY PROTEIN"/>
    <property type="match status" value="1"/>
</dbReference>
<dbReference type="PANTHER" id="PTHR46796">
    <property type="entry name" value="HTH-TYPE TRANSCRIPTIONAL ACTIVATOR RHAS-RELATED"/>
    <property type="match status" value="1"/>
</dbReference>
<name>A0ABT1GL86_9BURK</name>
<evidence type="ECO:0000256" key="3">
    <source>
        <dbReference type="ARBA" id="ARBA00023163"/>
    </source>
</evidence>
<dbReference type="Proteomes" id="UP001162889">
    <property type="component" value="Unassembled WGS sequence"/>
</dbReference>
<proteinExistence type="predicted"/>
<evidence type="ECO:0000259" key="4">
    <source>
        <dbReference type="PROSITE" id="PS01124"/>
    </source>
</evidence>
<feature type="domain" description="HTH araC/xylS-type" evidence="4">
    <location>
        <begin position="87"/>
        <end position="141"/>
    </location>
</feature>
<keyword evidence="6" id="KW-1185">Reference proteome</keyword>
<accession>A0ABT1GL86</accession>
<gene>
    <name evidence="5" type="ORF">L1274_002041</name>
</gene>
<keyword evidence="3" id="KW-0804">Transcription</keyword>